<dbReference type="InterPro" id="IPR011527">
    <property type="entry name" value="ABC1_TM_dom"/>
</dbReference>
<dbReference type="InterPro" id="IPR036640">
    <property type="entry name" value="ABC1_TM_sf"/>
</dbReference>
<sequence length="170" mass="19520">MLLNVPLGKLQENYQTKLMESKDHRMKATSEILKNMRILKLQGWEMRFLSEILDLRKIEAGWLKKFVYTNAVVTFVFWGTPTFVAVVTFSTCMILRIPLESGKVWSALATFRILQEPIYNLPDTISVMIQTKVSLDRIAAYPKKNEICMEPAIRSCIVVVQTVAIYKNAS</sequence>
<dbReference type="GO" id="GO:0140359">
    <property type="term" value="F:ABC-type transporter activity"/>
    <property type="evidence" value="ECO:0007669"/>
    <property type="project" value="InterPro"/>
</dbReference>
<dbReference type="InterPro" id="IPR050173">
    <property type="entry name" value="ABC_transporter_C-like"/>
</dbReference>
<keyword evidence="2 7" id="KW-0812">Transmembrane</keyword>
<dbReference type="Pfam" id="PF00664">
    <property type="entry name" value="ABC_membrane"/>
    <property type="match status" value="1"/>
</dbReference>
<protein>
    <recommendedName>
        <fullName evidence="8">ABC transmembrane type-1 domain-containing protein</fullName>
    </recommendedName>
</protein>
<evidence type="ECO:0000256" key="7">
    <source>
        <dbReference type="SAM" id="Phobius"/>
    </source>
</evidence>
<feature type="domain" description="ABC transmembrane type-1" evidence="8">
    <location>
        <begin position="1"/>
        <end position="130"/>
    </location>
</feature>
<keyword evidence="6 7" id="KW-0472">Membrane</keyword>
<evidence type="ECO:0000256" key="1">
    <source>
        <dbReference type="ARBA" id="ARBA00022448"/>
    </source>
</evidence>
<evidence type="ECO:0000313" key="9">
    <source>
        <dbReference type="EMBL" id="WOH00568.1"/>
    </source>
</evidence>
<gene>
    <name evidence="9" type="ORF">DCAR_0519934</name>
</gene>
<reference evidence="9" key="1">
    <citation type="journal article" date="2016" name="Nat. Genet.">
        <title>A high-quality carrot genome assembly provides new insights into carotenoid accumulation and asterid genome evolution.</title>
        <authorList>
            <person name="Iorizzo M."/>
            <person name="Ellison S."/>
            <person name="Senalik D."/>
            <person name="Zeng P."/>
            <person name="Satapoomin P."/>
            <person name="Huang J."/>
            <person name="Bowman M."/>
            <person name="Iovene M."/>
            <person name="Sanseverino W."/>
            <person name="Cavagnaro P."/>
            <person name="Yildiz M."/>
            <person name="Macko-Podgorni A."/>
            <person name="Moranska E."/>
            <person name="Grzebelus E."/>
            <person name="Grzebelus D."/>
            <person name="Ashrafi H."/>
            <person name="Zheng Z."/>
            <person name="Cheng S."/>
            <person name="Spooner D."/>
            <person name="Van Deynze A."/>
            <person name="Simon P."/>
        </authorList>
    </citation>
    <scope>NUCLEOTIDE SEQUENCE</scope>
    <source>
        <tissue evidence="9">Leaf</tissue>
    </source>
</reference>
<dbReference type="SUPFAM" id="SSF90123">
    <property type="entry name" value="ABC transporter transmembrane region"/>
    <property type="match status" value="1"/>
</dbReference>
<evidence type="ECO:0000256" key="4">
    <source>
        <dbReference type="ARBA" id="ARBA00022840"/>
    </source>
</evidence>
<evidence type="ECO:0000256" key="5">
    <source>
        <dbReference type="ARBA" id="ARBA00022989"/>
    </source>
</evidence>
<keyword evidence="10" id="KW-1185">Reference proteome</keyword>
<accession>A0AAF0X378</accession>
<dbReference type="AlphaFoldDB" id="A0AAF0X378"/>
<keyword evidence="5 7" id="KW-1133">Transmembrane helix</keyword>
<evidence type="ECO:0000256" key="6">
    <source>
        <dbReference type="ARBA" id="ARBA00023136"/>
    </source>
</evidence>
<keyword evidence="4" id="KW-0067">ATP-binding</keyword>
<organism evidence="9 10">
    <name type="scientific">Daucus carota subsp. sativus</name>
    <name type="common">Carrot</name>
    <dbReference type="NCBI Taxonomy" id="79200"/>
    <lineage>
        <taxon>Eukaryota</taxon>
        <taxon>Viridiplantae</taxon>
        <taxon>Streptophyta</taxon>
        <taxon>Embryophyta</taxon>
        <taxon>Tracheophyta</taxon>
        <taxon>Spermatophyta</taxon>
        <taxon>Magnoliopsida</taxon>
        <taxon>eudicotyledons</taxon>
        <taxon>Gunneridae</taxon>
        <taxon>Pentapetalae</taxon>
        <taxon>asterids</taxon>
        <taxon>campanulids</taxon>
        <taxon>Apiales</taxon>
        <taxon>Apiaceae</taxon>
        <taxon>Apioideae</taxon>
        <taxon>Scandiceae</taxon>
        <taxon>Daucinae</taxon>
        <taxon>Daucus</taxon>
        <taxon>Daucus sect. Daucus</taxon>
    </lineage>
</organism>
<name>A0AAF0X378_DAUCS</name>
<dbReference type="EMBL" id="CP093347">
    <property type="protein sequence ID" value="WOH00568.1"/>
    <property type="molecule type" value="Genomic_DNA"/>
</dbReference>
<dbReference type="FunFam" id="1.20.1560.10:FF:000003">
    <property type="entry name" value="ABC transporter C family member 10"/>
    <property type="match status" value="1"/>
</dbReference>
<dbReference type="GO" id="GO:0016020">
    <property type="term" value="C:membrane"/>
    <property type="evidence" value="ECO:0007669"/>
    <property type="project" value="InterPro"/>
</dbReference>
<keyword evidence="1" id="KW-0813">Transport</keyword>
<feature type="transmembrane region" description="Helical" evidence="7">
    <location>
        <begin position="71"/>
        <end position="95"/>
    </location>
</feature>
<proteinExistence type="predicted"/>
<evidence type="ECO:0000256" key="3">
    <source>
        <dbReference type="ARBA" id="ARBA00022741"/>
    </source>
</evidence>
<evidence type="ECO:0000313" key="10">
    <source>
        <dbReference type="Proteomes" id="UP000077755"/>
    </source>
</evidence>
<evidence type="ECO:0000256" key="2">
    <source>
        <dbReference type="ARBA" id="ARBA00022692"/>
    </source>
</evidence>
<dbReference type="GO" id="GO:0005524">
    <property type="term" value="F:ATP binding"/>
    <property type="evidence" value="ECO:0007669"/>
    <property type="project" value="UniProtKB-KW"/>
</dbReference>
<dbReference type="PROSITE" id="PS50929">
    <property type="entry name" value="ABC_TM1F"/>
    <property type="match status" value="1"/>
</dbReference>
<keyword evidence="3" id="KW-0547">Nucleotide-binding</keyword>
<dbReference type="PANTHER" id="PTHR24223:SF181">
    <property type="entry name" value="ABC TRANSPORTER C FAMILY MEMBER 3"/>
    <property type="match status" value="1"/>
</dbReference>
<dbReference type="PANTHER" id="PTHR24223">
    <property type="entry name" value="ATP-BINDING CASSETTE SUB-FAMILY C"/>
    <property type="match status" value="1"/>
</dbReference>
<reference evidence="9" key="2">
    <citation type="submission" date="2022-03" db="EMBL/GenBank/DDBJ databases">
        <title>Draft title - Genomic analysis of global carrot germplasm unveils the trajectory of domestication and the origin of high carotenoid orange carrot.</title>
        <authorList>
            <person name="Iorizzo M."/>
            <person name="Ellison S."/>
            <person name="Senalik D."/>
            <person name="Macko-Podgorni A."/>
            <person name="Grzebelus D."/>
            <person name="Bostan H."/>
            <person name="Rolling W."/>
            <person name="Curaba J."/>
            <person name="Simon P."/>
        </authorList>
    </citation>
    <scope>NUCLEOTIDE SEQUENCE</scope>
    <source>
        <tissue evidence="9">Leaf</tissue>
    </source>
</reference>
<dbReference type="Gene3D" id="1.20.1560.10">
    <property type="entry name" value="ABC transporter type 1, transmembrane domain"/>
    <property type="match status" value="1"/>
</dbReference>
<dbReference type="Proteomes" id="UP000077755">
    <property type="component" value="Chromosome 5"/>
</dbReference>
<evidence type="ECO:0000259" key="8">
    <source>
        <dbReference type="PROSITE" id="PS50929"/>
    </source>
</evidence>